<evidence type="ECO:0000256" key="5">
    <source>
        <dbReference type="ARBA" id="ARBA00023010"/>
    </source>
</evidence>
<evidence type="ECO:0000259" key="10">
    <source>
        <dbReference type="PROSITE" id="PS51434"/>
    </source>
</evidence>
<evidence type="ECO:0000256" key="9">
    <source>
        <dbReference type="SAM" id="Phobius"/>
    </source>
</evidence>
<keyword evidence="3" id="KW-0509">mRNA transport</keyword>
<feature type="region of interest" description="Disordered" evidence="8">
    <location>
        <begin position="349"/>
        <end position="386"/>
    </location>
</feature>
<keyword evidence="6" id="KW-0906">Nuclear pore complex</keyword>
<keyword evidence="9" id="KW-1133">Transmembrane helix</keyword>
<dbReference type="InterPro" id="IPR007230">
    <property type="entry name" value="Nup98_auto-Pept-S59_dom"/>
</dbReference>
<feature type="domain" description="Peptidase S59" evidence="10">
    <location>
        <begin position="784"/>
        <end position="925"/>
    </location>
</feature>
<evidence type="ECO:0000256" key="2">
    <source>
        <dbReference type="ARBA" id="ARBA00022448"/>
    </source>
</evidence>
<evidence type="ECO:0000256" key="1">
    <source>
        <dbReference type="ARBA" id="ARBA00004567"/>
    </source>
</evidence>
<feature type="region of interest" description="Disordered" evidence="8">
    <location>
        <begin position="143"/>
        <end position="205"/>
    </location>
</feature>
<evidence type="ECO:0000313" key="12">
    <source>
        <dbReference type="Proteomes" id="UP001630127"/>
    </source>
</evidence>
<evidence type="ECO:0000313" key="11">
    <source>
        <dbReference type="EMBL" id="KAL3538391.1"/>
    </source>
</evidence>
<feature type="compositionally biased region" description="Polar residues" evidence="8">
    <location>
        <begin position="552"/>
        <end position="562"/>
    </location>
</feature>
<feature type="transmembrane region" description="Helical" evidence="9">
    <location>
        <begin position="20"/>
        <end position="38"/>
    </location>
</feature>
<feature type="region of interest" description="Disordered" evidence="8">
    <location>
        <begin position="537"/>
        <end position="562"/>
    </location>
</feature>
<keyword evidence="12" id="KW-1185">Reference proteome</keyword>
<organism evidence="11 12">
    <name type="scientific">Cinchona calisaya</name>
    <dbReference type="NCBI Taxonomy" id="153742"/>
    <lineage>
        <taxon>Eukaryota</taxon>
        <taxon>Viridiplantae</taxon>
        <taxon>Streptophyta</taxon>
        <taxon>Embryophyta</taxon>
        <taxon>Tracheophyta</taxon>
        <taxon>Spermatophyta</taxon>
        <taxon>Magnoliopsida</taxon>
        <taxon>eudicotyledons</taxon>
        <taxon>Gunneridae</taxon>
        <taxon>Pentapetalae</taxon>
        <taxon>asterids</taxon>
        <taxon>lamiids</taxon>
        <taxon>Gentianales</taxon>
        <taxon>Rubiaceae</taxon>
        <taxon>Cinchonoideae</taxon>
        <taxon>Cinchoneae</taxon>
        <taxon>Cinchona</taxon>
    </lineage>
</organism>
<reference evidence="11 12" key="1">
    <citation type="submission" date="2024-11" db="EMBL/GenBank/DDBJ databases">
        <title>A near-complete genome assembly of Cinchona calisaya.</title>
        <authorList>
            <person name="Lian D.C."/>
            <person name="Zhao X.W."/>
            <person name="Wei L."/>
        </authorList>
    </citation>
    <scope>NUCLEOTIDE SEQUENCE [LARGE SCALE GENOMIC DNA]</scope>
    <source>
        <tissue evidence="11">Nenye</tissue>
    </source>
</reference>
<feature type="compositionally biased region" description="Polar residues" evidence="8">
    <location>
        <begin position="360"/>
        <end position="379"/>
    </location>
</feature>
<protein>
    <recommendedName>
        <fullName evidence="10">Peptidase S59 domain-containing protein</fullName>
    </recommendedName>
</protein>
<dbReference type="GO" id="GO:0005643">
    <property type="term" value="C:nuclear pore"/>
    <property type="evidence" value="ECO:0007669"/>
    <property type="project" value="UniProtKB-SubCell"/>
</dbReference>
<dbReference type="InterPro" id="IPR036903">
    <property type="entry name" value="Nup98_auto-Pept-S59_dom_sf"/>
</dbReference>
<dbReference type="Proteomes" id="UP001630127">
    <property type="component" value="Unassembled WGS sequence"/>
</dbReference>
<keyword evidence="7" id="KW-0539">Nucleus</keyword>
<comment type="caution">
    <text evidence="11">The sequence shown here is derived from an EMBL/GenBank/DDBJ whole genome shotgun (WGS) entry which is preliminary data.</text>
</comment>
<accession>A0ABD3B4Q5</accession>
<evidence type="ECO:0000256" key="7">
    <source>
        <dbReference type="ARBA" id="ARBA00023242"/>
    </source>
</evidence>
<dbReference type="GO" id="GO:0015031">
    <property type="term" value="P:protein transport"/>
    <property type="evidence" value="ECO:0007669"/>
    <property type="project" value="UniProtKB-KW"/>
</dbReference>
<dbReference type="PANTHER" id="PTHR23198:SF21">
    <property type="entry name" value="BNAC09G11300D PROTEIN"/>
    <property type="match status" value="1"/>
</dbReference>
<keyword evidence="2" id="KW-0813">Transport</keyword>
<keyword evidence="9" id="KW-0472">Membrane</keyword>
<evidence type="ECO:0000256" key="3">
    <source>
        <dbReference type="ARBA" id="ARBA00022816"/>
    </source>
</evidence>
<dbReference type="GO" id="GO:0051028">
    <property type="term" value="P:mRNA transport"/>
    <property type="evidence" value="ECO:0007669"/>
    <property type="project" value="UniProtKB-KW"/>
</dbReference>
<name>A0ABD3B4Q5_9GENT</name>
<dbReference type="PANTHER" id="PTHR23198">
    <property type="entry name" value="NUCLEOPORIN"/>
    <property type="match status" value="1"/>
</dbReference>
<evidence type="ECO:0000256" key="4">
    <source>
        <dbReference type="ARBA" id="ARBA00022927"/>
    </source>
</evidence>
<gene>
    <name evidence="11" type="ORF">ACH5RR_001757</name>
</gene>
<sequence length="998" mass="107052">MNNWLKKVNESDRGHHQLNFFFFFFFWISAIVDGDLHIQNRYISQAPTFSFPMPSQNLNPHTSSITSGNTFPRPAVATTCNSAGVTMSSGFGGDQSRGSRIASYAATSTEDAINYKLCTDKIHSISTVPIFRGKSQELRLEDYKSGDKGGHRSRNQLAGGFGVSSSTLGKNTFHPPTEPTKKSFNSSLPLPSNPPTRQRSASWHSNRRAFSLTAPAVLPNKSSSVRRYTPPMPHVQPFAFPGTGAPYSADPFWAASSASYAMPSQFSTPIDLTPVLPNPQNFDFLGAVASPPPYWYPSVGVPSSYYPFWAASSALATWPAVLPSPSAPDLPNVPHFSFPGAGASNAYSSGAPSSADPFRTASSAPARSLAATPSPSTPVLPNAQHFPGAGASTPAYSFPSPGASSSANPFWSPNPFPLSSSSPPSVPHVQLFLSPGNGASTPAHILPASAALSSVNPVPTASSASAKLSDPVSNPSISSYLDPGSSASLEPSLSFSFSRADGKNSGFISGFSSSSTPARPVKISDCPICRKSSSFGLSGIPSQRSSSREATSEGGLSQNSFSSTPSCANNLAGCNKSEVTFAASPPIADHEDTVSAGDSSQVSTVLLCTSKGANESRVATQTGGQDINGQKSASVSGEVIQSTFRAQPAVQIFINSPSCTLSIQRDISPPYMYVFEFESIHRYLAICASCEEATTAGGLSMGSLHTSLAQNLIPSQEYDFRSNCPEVSILCNEEKTQNFKANYDNNPIPAGCFRVAVKENEDGEAVANVGQNPDVTAIMPKIRCPFYYIKPTIKELEARERAQSGFCQHVKDFVVGKLGYGSIKFSGEIDVRELNIASLFQFNYREVVVYMDYRKKPPIGQGLNRPAEVTLLNVECIDKTGEPCTDGTKVEKYREMLKKKAEEIGAEMVYYDPIKVSLPPPGGYWPPPYYYNPPPPPGGYWPPPYYYNPPPPPSIDYNSPPPPDPILTYLSFYYKNPPPPPDIFSSATLLNVPWAKRL</sequence>
<evidence type="ECO:0000256" key="6">
    <source>
        <dbReference type="ARBA" id="ARBA00023132"/>
    </source>
</evidence>
<dbReference type="InterPro" id="IPR037665">
    <property type="entry name" value="Nucleoporin_S59-like"/>
</dbReference>
<evidence type="ECO:0000256" key="8">
    <source>
        <dbReference type="SAM" id="MobiDB-lite"/>
    </source>
</evidence>
<dbReference type="AlphaFoldDB" id="A0ABD3B4Q5"/>
<dbReference type="SUPFAM" id="SSF82215">
    <property type="entry name" value="C-terminal autoproteolytic domain of nucleoporin nup98"/>
    <property type="match status" value="1"/>
</dbReference>
<keyword evidence="9" id="KW-0812">Transmembrane</keyword>
<dbReference type="Pfam" id="PF04096">
    <property type="entry name" value="Nucleoporin2"/>
    <property type="match status" value="1"/>
</dbReference>
<keyword evidence="4" id="KW-0653">Protein transport</keyword>
<dbReference type="EMBL" id="JBJUIK010000001">
    <property type="protein sequence ID" value="KAL3538391.1"/>
    <property type="molecule type" value="Genomic_DNA"/>
</dbReference>
<keyword evidence="5" id="KW-0811">Translocation</keyword>
<comment type="subcellular location">
    <subcellularLocation>
        <location evidence="1">Nucleus</location>
        <location evidence="1">Nuclear pore complex</location>
    </subcellularLocation>
</comment>
<dbReference type="PROSITE" id="PS51434">
    <property type="entry name" value="NUP_C"/>
    <property type="match status" value="1"/>
</dbReference>
<dbReference type="Gene3D" id="3.30.1610.10">
    <property type="entry name" value="Peptidase S59, nucleoporin"/>
    <property type="match status" value="1"/>
</dbReference>
<proteinExistence type="predicted"/>